<evidence type="ECO:0000313" key="29">
    <source>
        <dbReference type="EMBL" id="NXC39881.1"/>
    </source>
</evidence>
<dbReference type="PROSITE" id="PS00916">
    <property type="entry name" value="PI3_4_KINASE_2"/>
    <property type="match status" value="1"/>
</dbReference>
<evidence type="ECO:0000256" key="11">
    <source>
        <dbReference type="ARBA" id="ARBA00022763"/>
    </source>
</evidence>
<evidence type="ECO:0000256" key="23">
    <source>
        <dbReference type="RuleBase" id="RU365027"/>
    </source>
</evidence>
<dbReference type="GO" id="GO:0032210">
    <property type="term" value="P:regulation of telomere maintenance via telomerase"/>
    <property type="evidence" value="ECO:0007669"/>
    <property type="project" value="UniProtKB-ARBA"/>
</dbReference>
<evidence type="ECO:0000259" key="27">
    <source>
        <dbReference type="PROSITE" id="PS51189"/>
    </source>
</evidence>
<evidence type="ECO:0000256" key="7">
    <source>
        <dbReference type="ARBA" id="ARBA00022527"/>
    </source>
</evidence>
<dbReference type="GO" id="GO:0010212">
    <property type="term" value="P:response to ionizing radiation"/>
    <property type="evidence" value="ECO:0007669"/>
    <property type="project" value="UniProtKB-ARBA"/>
</dbReference>
<evidence type="ECO:0000256" key="24">
    <source>
        <dbReference type="SAM" id="Coils"/>
    </source>
</evidence>
<evidence type="ECO:0000313" key="30">
    <source>
        <dbReference type="Proteomes" id="UP000613066"/>
    </source>
</evidence>
<evidence type="ECO:0000256" key="13">
    <source>
        <dbReference type="ARBA" id="ARBA00022840"/>
    </source>
</evidence>
<dbReference type="InterPro" id="IPR044107">
    <property type="entry name" value="PIKKc_ATM"/>
</dbReference>
<dbReference type="GO" id="GO:0000077">
    <property type="term" value="P:DNA damage checkpoint signaling"/>
    <property type="evidence" value="ECO:0007669"/>
    <property type="project" value="UniProtKB-ARBA"/>
</dbReference>
<dbReference type="GO" id="GO:0007127">
    <property type="term" value="P:meiosis I"/>
    <property type="evidence" value="ECO:0007669"/>
    <property type="project" value="UniProtKB-ARBA"/>
</dbReference>
<dbReference type="GO" id="GO:0010557">
    <property type="term" value="P:positive regulation of macromolecule biosynthetic process"/>
    <property type="evidence" value="ECO:0007669"/>
    <property type="project" value="UniProtKB-ARBA"/>
</dbReference>
<dbReference type="EMBL" id="WBMW01001134">
    <property type="protein sequence ID" value="NXC39881.1"/>
    <property type="molecule type" value="Genomic_DNA"/>
</dbReference>
<dbReference type="GO" id="GO:0005813">
    <property type="term" value="C:centrosome"/>
    <property type="evidence" value="ECO:0007669"/>
    <property type="project" value="UniProtKB-SubCell"/>
</dbReference>
<dbReference type="GO" id="GO:0005777">
    <property type="term" value="C:peroxisome"/>
    <property type="evidence" value="ECO:0007669"/>
    <property type="project" value="UniProtKB-SubCell"/>
</dbReference>
<evidence type="ECO:0000259" key="26">
    <source>
        <dbReference type="PROSITE" id="PS50290"/>
    </source>
</evidence>
<comment type="catalytic activity">
    <reaction evidence="22">
        <text>L-seryl-[protein] + ATP = O-phospho-L-seryl-[protein] + ADP + H(+)</text>
        <dbReference type="Rhea" id="RHEA:17989"/>
        <dbReference type="Rhea" id="RHEA-COMP:9863"/>
        <dbReference type="Rhea" id="RHEA-COMP:11604"/>
        <dbReference type="ChEBI" id="CHEBI:15378"/>
        <dbReference type="ChEBI" id="CHEBI:29999"/>
        <dbReference type="ChEBI" id="CHEBI:30616"/>
        <dbReference type="ChEBI" id="CHEBI:83421"/>
        <dbReference type="ChEBI" id="CHEBI:456216"/>
        <dbReference type="EC" id="2.7.11.1"/>
    </reaction>
    <physiologicalReaction direction="left-to-right" evidence="22">
        <dbReference type="Rhea" id="RHEA:17990"/>
    </physiologicalReaction>
</comment>
<evidence type="ECO:0000256" key="9">
    <source>
        <dbReference type="ARBA" id="ARBA00022679"/>
    </source>
</evidence>
<keyword evidence="7 23" id="KW-0723">Serine/threonine-protein kinase</keyword>
<dbReference type="PANTHER" id="PTHR37079:SF4">
    <property type="entry name" value="SERINE_THREONINE-PROTEIN KINASE ATM"/>
    <property type="match status" value="1"/>
</dbReference>
<keyword evidence="14" id="KW-0007">Acetylation</keyword>
<proteinExistence type="inferred from homology"/>
<feature type="domain" description="FATC" evidence="28">
    <location>
        <begin position="3044"/>
        <end position="3076"/>
    </location>
</feature>
<dbReference type="GO" id="GO:0000724">
    <property type="term" value="P:double-strand break repair via homologous recombination"/>
    <property type="evidence" value="ECO:0007669"/>
    <property type="project" value="UniProtKB-ARBA"/>
</dbReference>
<keyword evidence="20" id="KW-0968">Cytoplasmic vesicle</keyword>
<dbReference type="GO" id="GO:0010506">
    <property type="term" value="P:regulation of autophagy"/>
    <property type="evidence" value="ECO:0007669"/>
    <property type="project" value="UniProtKB-ARBA"/>
</dbReference>
<organism evidence="29 30">
    <name type="scientific">Penelope pileata</name>
    <dbReference type="NCBI Taxonomy" id="1118817"/>
    <lineage>
        <taxon>Eukaryota</taxon>
        <taxon>Metazoa</taxon>
        <taxon>Chordata</taxon>
        <taxon>Craniata</taxon>
        <taxon>Vertebrata</taxon>
        <taxon>Euteleostomi</taxon>
        <taxon>Archelosauria</taxon>
        <taxon>Archosauria</taxon>
        <taxon>Dinosauria</taxon>
        <taxon>Saurischia</taxon>
        <taxon>Theropoda</taxon>
        <taxon>Coelurosauria</taxon>
        <taxon>Aves</taxon>
        <taxon>Neognathae</taxon>
        <taxon>Galloanserae</taxon>
        <taxon>Galliformes</taxon>
        <taxon>Cracidae</taxon>
        <taxon>Penelope</taxon>
    </lineage>
</organism>
<feature type="compositionally biased region" description="Basic and acidic residues" evidence="25">
    <location>
        <begin position="3007"/>
        <end position="3017"/>
    </location>
</feature>
<dbReference type="InterPro" id="IPR011009">
    <property type="entry name" value="Kinase-like_dom_sf"/>
</dbReference>
<dbReference type="FunFam" id="3.30.1010.10:FF:000015">
    <property type="entry name" value="Serine-protein kinase ATM"/>
    <property type="match status" value="1"/>
</dbReference>
<sequence length="3076" mass="350773">MSLALHDLLMCCRRLENEKATERRNEIENFKRLLRDPETVLQLDRNSDSKRGNQLNWDAVFSVLKKYFQKEMENLRLTKPNASASTQTSKQKRMQEIGSLVKYFIRRANRRGPRLDCQELLNYVLHIVKDPTSCAAYGSDCSSILLKDILSVRKYWCEISQQQWPDLLILYGKFYLTPSGKMNRVLVARIIHTLMRGYCFQTDEMRSEVFSFFSRAMQYVRQERNSAGLDHIIAAMNIFCNTFAVNCRKWICKIGEEILPTVLYIWTQFRPKDSLKESIIELFRFQVHIHHPKGAKSQEKGAYDSAKWRSILHNLYDLLVNEINLIGSRGKYSSCSRTIAVKESLIELMADICHQVFTEDTKVLEITQSYTITQSSDETVPSKRRRIELGWEVIRDNLQRSQKDFDVIPWLQITARLLSKYPMSLPNCELPPLLNILHQLLPHQRRGEKTPYVLKCLTEVALCQSQKTDLKSTHKLELQRTWAKIWSLTLRSVSFQQIETESFGLLGAMIQGNLVVTDKELWKIFSGPACKPSSSAVCCLALVMSAYSVPENLDVGMEQNHCERNLGSVLKEAVIKWVLSCNVEEEMEECAELPPVLCSDFPHLTLQKILVSLTMKNSRAAMIFFQNDAKCVQHLQRKEEINFSDVEELYLQTTFDEMDIFTNFAVNVEDKNVSGSRLVINQNLRETLECCLLAMSEKLLSSYTPKSKLVAAEHLVRCVNLLIGVLGCYCYTGIFTEEDACKSELFQKAKSLIHYAGESISNSTKKLNEDAHINALRTLIMQCTKCLCNCTKNSANKMVSDLFLRLLTSKFVNDLLDICKNLMTFTGKPSELGEVDLVGNDPEESIMEADNQLSDDLFDDHSVTDISDTNESGEMQNVTGAVSPFAEEQLTKQDLLHLEILRFLCICASTSQIQTVSFRASDVRRKLLTLTDGSVFDSAKPLHLHVYLILLKELPIEENLLPEDEVLKLLTPLSSVCSLYRRDQDVCKVILNNLLPVAVSLARSNAHAEEIGDAQGQFLTVVGAFWKLAQGRRCTAPVRVALLNCMKALLEADPYSKWAILNVKNEDLPVSEAFPHFLADSHHQVCILAAKSISSLFLDVKQRDSSGLSKPLPLKLQQKAFENVYLRVQEGMGNLASGDASPEDLSDKQCNRKAVLLMLIAMVLCCSPVCEKQALFAICQSVKENGLEPHLVKKAILFDAQVLKKVSDIFGYKNVEEFMTSHLDYLVVEWLKIKDSGYSLSAFPYVLLNYTSLEDFYRSCYKVLVPHLVIRSQFEDVKSLASKIGEDWRQVLADCFPKILVNILPHFASQSHGQSEVAEQRETASKVYDVLKDENCLGKQQIDNLSHNNLSEIVVELLMTLHEPPNTNAEEGSYPSKYIRELDPAPNPPHFPSYVIKATLDYISNCHKSKLKSIVAVLSKSPDSFQKILLALCKHASDTKNVYKKHRVLTIYHFFVSLLLKEIKDGLGGAWAFVLRDVIYTLIHHINSRPVIFRDVSMRSFSLCCDLLHHVCHTAVTCCNDALESHLHVIVGTLIPLAVDQPKIQPQVLGLLKYMVMDNTNEYLYQAIKRLDPFPEYPAFKDLRTTQLKIKYSKGPYSLLEEIDHFLSVSVCDSLPLTRLEGLYDLRKQLEQCKDQMKDLLKICQEKPEDSVIVKLVVSLLQLSKMAVNHAGEKAVLEAVGSCLGEIGPMDFSTIALQHAENALDSKAVDLLEDKKLQWVFIMLTQINTALTDNCIDVRAAAVSCLKNILATKSGNEFWEVYKNKGDPMLIYLQPFKMSRKKVFAEPTNDSEASSEALDDTNLWIPLGESHETWIRSLTRSILDSGGVQNEVLQLMKPLCEVKTDLSQSLLPYLIHDVLLHDSNESWRNLLSVHVRKFFTACCRFAASSRSTTPSNSDLEQETHVLRSLDKVSRRTMLAVVDYLRRQKRSVSGTVFDDSFWLDLNYLEIAVAAQSCAAHFTALLYAEIYADKINIDKQRERSSFKAAKSLTFGEESQKSAIDVLNEKSKETGISLQDLLMDIYKSIGEPDSLYGCGGGRMLQPLARIRTYEHEAVWEKALLTYDLEATLSPSTRQAGIIEALQNFGLRHTLSLYLKGLEHENMEWCAELQEIRYQAAWRNMQWDHISSVKDERGGSGYHESLYDALQSLRDKEFPTFYETLKDARANEVEELCKGSLESVYTLYPSLCRLRLIGELENIGPFHFGHDCRSATTQQLNDVYLKWQRQSQLLEDSDFRFQEPILALRTVILEILLEKENENTKRECIKDILTKHLVELSKLARTANNTQLPERAMFQIKQHNPTQHGVSEWQLEEAQVFWAKKEESLALNILKGLIKKLDADWFQVERDPHLKLMYTECLRLCGTWLAETCLENPTVIMQKYLEKAVEIAASHSGDNTDELKKGKMKAFLSLARFSDNQYQRIENYMKSSEFENKQTLLKKAKEEVGLLRERKVQLNRYTVKVQRELEMDECAIRALTEDRKRFLCKAVENYISCLLSGEEHDMWIFRLCSLWLENSGVDRVNEMMKKNAEKIPSHKFLPLMYQLAARMGTKMMGGLGFHEVLNNLISRISLDHPHHTLFIILALANANKDELLTKPDAKRINKLIKNAPKEISQLDVDRMVAARNIINIIRKRRAHMVRDVEALCDAYIALANVDATPWKNQRKGISIPADQPITKLKNLEGVVVPTMEIKVDPTGRYENLVTIRYFKPEFHLAGGLNLPKIINCVGSDGKERRQLVKGRDDLRQDAVMQQVFQMCNTLLQQNSETRKRKLTIRRYKVVPLSQRSGVLEWCSGTTPIGEFLVNAEEGAHKRYRPSDYDSYQCQKIMMEAQKKHSEEKHNIFMKVCENFQPVFRYFCMEKFLDPAVWFEKRLAYTRSVATSSIVGYILGLGDRHVQNILIDEQTAELVHIDLGVAFEQGKILPTPETVPFRLTRDIVDGMGITGVEGVFRRCCEKTMAVMRNSQEALLTIVEVLLYDPLFDWTMNPLKALYLQQRPEDEADMSSTLGADPRECKRKASSDDQSFNKVAERVLMRLQEKLKGVEEGTVLSVGGQVNLLIQQAMDPKNLSQLFPGWKPWV</sequence>
<evidence type="ECO:0000256" key="17">
    <source>
        <dbReference type="ARBA" id="ARBA00023212"/>
    </source>
</evidence>
<feature type="domain" description="FAT" evidence="27">
    <location>
        <begin position="1948"/>
        <end position="2586"/>
    </location>
</feature>
<gene>
    <name evidence="29" type="primary">Atm</name>
    <name evidence="29" type="ORF">PENPIL_R14213</name>
</gene>
<dbReference type="SUPFAM" id="SSF48371">
    <property type="entry name" value="ARM repeat"/>
    <property type="match status" value="1"/>
</dbReference>
<keyword evidence="9 23" id="KW-0808">Transferase</keyword>
<dbReference type="SMART" id="SM01342">
    <property type="entry name" value="TAN"/>
    <property type="match status" value="1"/>
</dbReference>
<feature type="coiled-coil region" evidence="24">
    <location>
        <begin position="2430"/>
        <end position="2457"/>
    </location>
</feature>
<evidence type="ECO:0000256" key="15">
    <source>
        <dbReference type="ARBA" id="ARBA00023125"/>
    </source>
</evidence>
<dbReference type="SMART" id="SM00146">
    <property type="entry name" value="PI3Kc"/>
    <property type="match status" value="1"/>
</dbReference>
<dbReference type="GO" id="GO:0005524">
    <property type="term" value="F:ATP binding"/>
    <property type="evidence" value="ECO:0007669"/>
    <property type="project" value="UniProtKB-KW"/>
</dbReference>
<dbReference type="InterPro" id="IPR038980">
    <property type="entry name" value="ATM_plant"/>
</dbReference>
<dbReference type="GO" id="GO:0010468">
    <property type="term" value="P:regulation of gene expression"/>
    <property type="evidence" value="ECO:0007669"/>
    <property type="project" value="UniProtKB-ARBA"/>
</dbReference>
<feature type="domain" description="PI3K/PI4K catalytic" evidence="26">
    <location>
        <begin position="2706"/>
        <end position="3021"/>
    </location>
</feature>
<dbReference type="CDD" id="cd05171">
    <property type="entry name" value="PIKKc_ATM"/>
    <property type="match status" value="1"/>
</dbReference>
<dbReference type="PROSITE" id="PS51190">
    <property type="entry name" value="FATC"/>
    <property type="match status" value="1"/>
</dbReference>
<dbReference type="InterPro" id="IPR003151">
    <property type="entry name" value="PIK-rel_kinase_FAT"/>
</dbReference>
<feature type="region of interest" description="Disordered" evidence="25">
    <location>
        <begin position="2999"/>
        <end position="3019"/>
    </location>
</feature>
<keyword evidence="6" id="KW-0963">Cytoplasm</keyword>
<dbReference type="InterPro" id="IPR000403">
    <property type="entry name" value="PI3/4_kinase_cat_dom"/>
</dbReference>
<dbReference type="InterPro" id="IPR014009">
    <property type="entry name" value="PIK_FAT"/>
</dbReference>
<dbReference type="GO" id="GO:1904358">
    <property type="term" value="P:positive regulation of telomere maintenance via telomere lengthening"/>
    <property type="evidence" value="ECO:0007669"/>
    <property type="project" value="UniProtKB-ARBA"/>
</dbReference>
<dbReference type="FunFam" id="1.10.1070.11:FF:000011">
    <property type="entry name" value="Serine-protein kinase ATM"/>
    <property type="match status" value="1"/>
</dbReference>
<keyword evidence="18 23" id="KW-0539">Nucleus</keyword>
<dbReference type="PROSITE" id="PS51189">
    <property type="entry name" value="FAT"/>
    <property type="match status" value="1"/>
</dbReference>
<keyword evidence="13 23" id="KW-0067">ATP-binding</keyword>
<dbReference type="GO" id="GO:0004674">
    <property type="term" value="F:protein serine/threonine kinase activity"/>
    <property type="evidence" value="ECO:0007669"/>
    <property type="project" value="UniProtKB-KW"/>
</dbReference>
<comment type="caution">
    <text evidence="29">The sequence shown here is derived from an EMBL/GenBank/DDBJ whole genome shotgun (WGS) entry which is preliminary data.</text>
</comment>
<keyword evidence="30" id="KW-1185">Reference proteome</keyword>
<dbReference type="EC" id="2.7.11.1" evidence="23"/>
<evidence type="ECO:0000256" key="14">
    <source>
        <dbReference type="ARBA" id="ARBA00022990"/>
    </source>
</evidence>
<dbReference type="Gene3D" id="1.10.1070.11">
    <property type="entry name" value="Phosphatidylinositol 3-/4-kinase, catalytic domain"/>
    <property type="match status" value="1"/>
</dbReference>
<evidence type="ECO:0000256" key="8">
    <source>
        <dbReference type="ARBA" id="ARBA00022553"/>
    </source>
</evidence>
<dbReference type="GO" id="GO:1901701">
    <property type="term" value="P:cellular response to oxygen-containing compound"/>
    <property type="evidence" value="ECO:0007669"/>
    <property type="project" value="UniProtKB-ARBA"/>
</dbReference>
<evidence type="ECO:0000256" key="4">
    <source>
        <dbReference type="ARBA" id="ARBA00004541"/>
    </source>
</evidence>
<evidence type="ECO:0000256" key="18">
    <source>
        <dbReference type="ARBA" id="ARBA00023242"/>
    </source>
</evidence>
<dbReference type="InterPro" id="IPR021668">
    <property type="entry name" value="TAN"/>
</dbReference>
<dbReference type="InterPro" id="IPR018936">
    <property type="entry name" value="PI3/4_kinase_CS"/>
</dbReference>
<evidence type="ECO:0000256" key="5">
    <source>
        <dbReference type="ARBA" id="ARBA00010769"/>
    </source>
</evidence>
<evidence type="ECO:0000256" key="10">
    <source>
        <dbReference type="ARBA" id="ARBA00022741"/>
    </source>
</evidence>
<dbReference type="GO" id="GO:0003677">
    <property type="term" value="F:DNA binding"/>
    <property type="evidence" value="ECO:0007669"/>
    <property type="project" value="UniProtKB-KW"/>
</dbReference>
<accession>A0A851NCA4</accession>
<dbReference type="PROSITE" id="PS00915">
    <property type="entry name" value="PI3_4_KINASE_1"/>
    <property type="match status" value="1"/>
</dbReference>
<dbReference type="OrthoDB" id="381190at2759"/>
<dbReference type="PANTHER" id="PTHR37079">
    <property type="entry name" value="SERINE/THREONINE-PROTEIN KINASE ATM"/>
    <property type="match status" value="1"/>
</dbReference>
<keyword evidence="15" id="KW-0238">DNA-binding</keyword>
<evidence type="ECO:0000256" key="3">
    <source>
        <dbReference type="ARBA" id="ARBA00004300"/>
    </source>
</evidence>
<evidence type="ECO:0000256" key="16">
    <source>
        <dbReference type="ARBA" id="ARBA00023140"/>
    </source>
</evidence>
<name>A0A851NCA4_9GALL</name>
<evidence type="ECO:0000256" key="12">
    <source>
        <dbReference type="ARBA" id="ARBA00022777"/>
    </source>
</evidence>
<comment type="catalytic activity">
    <reaction evidence="21 23">
        <text>L-threonyl-[protein] + ATP = O-phospho-L-threonyl-[protein] + ADP + H(+)</text>
        <dbReference type="Rhea" id="RHEA:46608"/>
        <dbReference type="Rhea" id="RHEA-COMP:11060"/>
        <dbReference type="Rhea" id="RHEA-COMP:11605"/>
        <dbReference type="ChEBI" id="CHEBI:15378"/>
        <dbReference type="ChEBI" id="CHEBI:30013"/>
        <dbReference type="ChEBI" id="CHEBI:30616"/>
        <dbReference type="ChEBI" id="CHEBI:61977"/>
        <dbReference type="ChEBI" id="CHEBI:456216"/>
        <dbReference type="EC" id="2.7.11.1"/>
    </reaction>
</comment>
<keyword evidence="8" id="KW-0597">Phosphoprotein</keyword>
<keyword evidence="11 23" id="KW-0227">DNA damage</keyword>
<evidence type="ECO:0000256" key="20">
    <source>
        <dbReference type="ARBA" id="ARBA00023329"/>
    </source>
</evidence>
<dbReference type="InterPro" id="IPR003152">
    <property type="entry name" value="FATC_dom"/>
</dbReference>
<feature type="non-terminal residue" evidence="29">
    <location>
        <position position="1"/>
    </location>
</feature>
<dbReference type="SMART" id="SM01343">
    <property type="entry name" value="FATC"/>
    <property type="match status" value="1"/>
</dbReference>
<dbReference type="Proteomes" id="UP000613066">
    <property type="component" value="Unassembled WGS sequence"/>
</dbReference>
<dbReference type="InterPro" id="IPR016024">
    <property type="entry name" value="ARM-type_fold"/>
</dbReference>
<dbReference type="GO" id="GO:0042981">
    <property type="term" value="P:regulation of apoptotic process"/>
    <property type="evidence" value="ECO:0007669"/>
    <property type="project" value="UniProtKB-ARBA"/>
</dbReference>
<dbReference type="GO" id="GO:0005654">
    <property type="term" value="C:nucleoplasm"/>
    <property type="evidence" value="ECO:0007669"/>
    <property type="project" value="UniProtKB-ARBA"/>
</dbReference>
<keyword evidence="24" id="KW-0175">Coiled coil</keyword>
<dbReference type="Pfam" id="PF00454">
    <property type="entry name" value="PI3_PI4_kinase"/>
    <property type="match status" value="1"/>
</dbReference>
<keyword evidence="12 23" id="KW-0418">Kinase</keyword>
<dbReference type="PROSITE" id="PS50290">
    <property type="entry name" value="PI3_4_KINASE_3"/>
    <property type="match status" value="1"/>
</dbReference>
<evidence type="ECO:0000256" key="19">
    <source>
        <dbReference type="ARBA" id="ARBA00023306"/>
    </source>
</evidence>
<dbReference type="Pfam" id="PF02259">
    <property type="entry name" value="FAT"/>
    <property type="match status" value="1"/>
</dbReference>
<keyword evidence="16" id="KW-0576">Peroxisome</keyword>
<dbReference type="GO" id="GO:1904262">
    <property type="term" value="P:negative regulation of TORC1 signaling"/>
    <property type="evidence" value="ECO:0007669"/>
    <property type="project" value="UniProtKB-ARBA"/>
</dbReference>
<reference evidence="29" key="1">
    <citation type="submission" date="2019-09" db="EMBL/GenBank/DDBJ databases">
        <title>Bird 10,000 Genomes (B10K) Project - Family phase.</title>
        <authorList>
            <person name="Zhang G."/>
        </authorList>
    </citation>
    <scope>NUCLEOTIDE SEQUENCE</scope>
    <source>
        <strain evidence="29">B10K-DU-001-08</strain>
        <tissue evidence="29">Muscle</tissue>
    </source>
</reference>
<dbReference type="Pfam" id="PF11640">
    <property type="entry name" value="TAN"/>
    <property type="match status" value="1"/>
</dbReference>
<dbReference type="Pfam" id="PF02260">
    <property type="entry name" value="FATC"/>
    <property type="match status" value="1"/>
</dbReference>
<evidence type="ECO:0000256" key="2">
    <source>
        <dbReference type="ARBA" id="ARBA00004275"/>
    </source>
</evidence>
<evidence type="ECO:0000256" key="1">
    <source>
        <dbReference type="ARBA" id="ARBA00004123"/>
    </source>
</evidence>
<feature type="non-terminal residue" evidence="29">
    <location>
        <position position="3076"/>
    </location>
</feature>
<evidence type="ECO:0000259" key="28">
    <source>
        <dbReference type="PROSITE" id="PS51190"/>
    </source>
</evidence>
<dbReference type="GO" id="GO:0043068">
    <property type="term" value="P:positive regulation of programmed cell death"/>
    <property type="evidence" value="ECO:0007669"/>
    <property type="project" value="UniProtKB-ARBA"/>
</dbReference>
<comment type="similarity">
    <text evidence="5 23">Belongs to the PI3/PI4-kinase family. ATM subfamily.</text>
</comment>
<keyword evidence="17" id="KW-0206">Cytoskeleton</keyword>
<comment type="subcellular location">
    <subcellularLocation>
        <location evidence="3">Cytoplasm</location>
        <location evidence="3">Cytoskeleton</location>
        <location evidence="3">Microtubule organizing center</location>
        <location evidence="3">Centrosome</location>
    </subcellularLocation>
    <subcellularLocation>
        <location evidence="4">Cytoplasmic vesicle</location>
    </subcellularLocation>
    <subcellularLocation>
        <location evidence="1 23">Nucleus</location>
    </subcellularLocation>
    <subcellularLocation>
        <location evidence="2">Peroxisome</location>
    </subcellularLocation>
</comment>
<dbReference type="GO" id="GO:0031410">
    <property type="term" value="C:cytoplasmic vesicle"/>
    <property type="evidence" value="ECO:0007669"/>
    <property type="project" value="UniProtKB-SubCell"/>
</dbReference>
<keyword evidence="10 23" id="KW-0547">Nucleotide-binding</keyword>
<dbReference type="InterPro" id="IPR036940">
    <property type="entry name" value="PI3/4_kinase_cat_sf"/>
</dbReference>
<keyword evidence="19" id="KW-0131">Cell cycle</keyword>
<evidence type="ECO:0000256" key="25">
    <source>
        <dbReference type="SAM" id="MobiDB-lite"/>
    </source>
</evidence>
<dbReference type="Gene3D" id="3.30.1010.10">
    <property type="entry name" value="Phosphatidylinositol 3-kinase Catalytic Subunit, Chain A, domain 4"/>
    <property type="match status" value="1"/>
</dbReference>
<protein>
    <recommendedName>
        <fullName evidence="23">non-specific serine/threonine protein kinase</fullName>
        <ecNumber evidence="23">2.7.11.1</ecNumber>
    </recommendedName>
</protein>
<evidence type="ECO:0000256" key="21">
    <source>
        <dbReference type="ARBA" id="ARBA00047899"/>
    </source>
</evidence>
<evidence type="ECO:0000256" key="6">
    <source>
        <dbReference type="ARBA" id="ARBA00022490"/>
    </source>
</evidence>
<evidence type="ECO:0000256" key="22">
    <source>
        <dbReference type="ARBA" id="ARBA00048977"/>
    </source>
</evidence>
<dbReference type="SUPFAM" id="SSF56112">
    <property type="entry name" value="Protein kinase-like (PK-like)"/>
    <property type="match status" value="1"/>
</dbReference>